<reference evidence="3 4" key="1">
    <citation type="submission" date="2018-05" db="EMBL/GenBank/DDBJ databases">
        <title>Streptomyces venezuelae.</title>
        <authorList>
            <person name="Kim W."/>
            <person name="Lee N."/>
            <person name="Cho B.-K."/>
        </authorList>
    </citation>
    <scope>NUCLEOTIDE SEQUENCE [LARGE SCALE GENOMIC DNA]</scope>
    <source>
        <strain evidence="3 4">ATCC 14584</strain>
    </source>
</reference>
<dbReference type="EMBL" id="CP029192">
    <property type="protein sequence ID" value="QES36214.1"/>
    <property type="molecule type" value="Genomic_DNA"/>
</dbReference>
<sequence>MRICSLAVRGAGAAVVLAVVLPAGAVQAHDNGSVRATVTPASTAPGATVEVSVTGCGGTTGTAGSGAFEGDAELTGRDGDKYTLNGSARIKHGVSGTYDVTVTCDGHPHQGVGTVRVERHDPEPVSPVRAGGGGTARLATVAEADAEANEAGPGTRHAVIGLILAGVAAVAVAFRSVRRRRSE</sequence>
<evidence type="ECO:0000313" key="4">
    <source>
        <dbReference type="Proteomes" id="UP000322927"/>
    </source>
</evidence>
<keyword evidence="1" id="KW-0812">Transmembrane</keyword>
<feature type="transmembrane region" description="Helical" evidence="1">
    <location>
        <begin position="158"/>
        <end position="177"/>
    </location>
</feature>
<organism evidence="3 4">
    <name type="scientific">Streptomyces venezuelae</name>
    <dbReference type="NCBI Taxonomy" id="54571"/>
    <lineage>
        <taxon>Bacteria</taxon>
        <taxon>Bacillati</taxon>
        <taxon>Actinomycetota</taxon>
        <taxon>Actinomycetes</taxon>
        <taxon>Kitasatosporales</taxon>
        <taxon>Streptomycetaceae</taxon>
        <taxon>Streptomyces</taxon>
    </lineage>
</organism>
<gene>
    <name evidence="3" type="ORF">DEJ48_24925</name>
</gene>
<evidence type="ECO:0008006" key="5">
    <source>
        <dbReference type="Google" id="ProtNLM"/>
    </source>
</evidence>
<evidence type="ECO:0000256" key="1">
    <source>
        <dbReference type="SAM" id="Phobius"/>
    </source>
</evidence>
<dbReference type="RefSeq" id="WP_150218420.1">
    <property type="nucleotide sequence ID" value="NZ_CP029192.1"/>
</dbReference>
<evidence type="ECO:0000256" key="2">
    <source>
        <dbReference type="SAM" id="SignalP"/>
    </source>
</evidence>
<dbReference type="Proteomes" id="UP000322927">
    <property type="component" value="Chromosome"/>
</dbReference>
<feature type="signal peptide" evidence="2">
    <location>
        <begin position="1"/>
        <end position="28"/>
    </location>
</feature>
<keyword evidence="2" id="KW-0732">Signal</keyword>
<evidence type="ECO:0000313" key="3">
    <source>
        <dbReference type="EMBL" id="QES36214.1"/>
    </source>
</evidence>
<accession>A0A5P2C0G7</accession>
<keyword evidence="1" id="KW-0472">Membrane</keyword>
<dbReference type="OrthoDB" id="4331012at2"/>
<name>A0A5P2C0G7_STRVZ</name>
<dbReference type="AlphaFoldDB" id="A0A5P2C0G7"/>
<proteinExistence type="predicted"/>
<keyword evidence="1" id="KW-1133">Transmembrane helix</keyword>
<protein>
    <recommendedName>
        <fullName evidence="5">Sortase</fullName>
    </recommendedName>
</protein>
<feature type="chain" id="PRO_5025024299" description="Sortase" evidence="2">
    <location>
        <begin position="29"/>
        <end position="183"/>
    </location>
</feature>